<keyword evidence="2" id="KW-0255">Endonuclease</keyword>
<dbReference type="PANTHER" id="PTHR30015">
    <property type="entry name" value="MRR RESTRICTION SYSTEM PROTEIN"/>
    <property type="match status" value="1"/>
</dbReference>
<dbReference type="Gene3D" id="3.40.1350.10">
    <property type="match status" value="1"/>
</dbReference>
<dbReference type="Pfam" id="PF04471">
    <property type="entry name" value="Mrr_cat"/>
    <property type="match status" value="1"/>
</dbReference>
<dbReference type="GO" id="GO:0003677">
    <property type="term" value="F:DNA binding"/>
    <property type="evidence" value="ECO:0007669"/>
    <property type="project" value="InterPro"/>
</dbReference>
<dbReference type="InterPro" id="IPR052906">
    <property type="entry name" value="Type_IV_Methyl-Rstrct_Enzyme"/>
</dbReference>
<dbReference type="PANTHER" id="PTHR30015:SF7">
    <property type="entry name" value="TYPE IV METHYL-DIRECTED RESTRICTION ENZYME ECOKMRR"/>
    <property type="match status" value="1"/>
</dbReference>
<dbReference type="EMBL" id="QUAC01000133">
    <property type="protein sequence ID" value="REK89177.1"/>
    <property type="molecule type" value="Genomic_DNA"/>
</dbReference>
<keyword evidence="2" id="KW-0540">Nuclease</keyword>
<comment type="caution">
    <text evidence="2">The sequence shown here is derived from an EMBL/GenBank/DDBJ whole genome shotgun (WGS) entry which is preliminary data.</text>
</comment>
<dbReference type="OrthoDB" id="3206608at2"/>
<reference evidence="2 3" key="1">
    <citation type="submission" date="2018-08" db="EMBL/GenBank/DDBJ databases">
        <title>Streptomyces NEAU-D10 sp. nov., a novel Actinomycete isolated from soil.</title>
        <authorList>
            <person name="Jin L."/>
        </authorList>
    </citation>
    <scope>NUCLEOTIDE SEQUENCE [LARGE SCALE GENOMIC DNA]</scope>
    <source>
        <strain evidence="2 3">NEAU-D10</strain>
    </source>
</reference>
<feature type="domain" description="Restriction endonuclease type IV Mrr" evidence="1">
    <location>
        <begin position="2"/>
        <end position="64"/>
    </location>
</feature>
<keyword evidence="2" id="KW-0378">Hydrolase</keyword>
<accession>A0A371Q367</accession>
<dbReference type="RefSeq" id="WP_147318346.1">
    <property type="nucleotide sequence ID" value="NZ_QUAC01000133.1"/>
</dbReference>
<gene>
    <name evidence="2" type="ORF">DY245_17075</name>
</gene>
<protein>
    <submittedName>
        <fullName evidence="2">Restriction endonuclease</fullName>
    </submittedName>
</protein>
<evidence type="ECO:0000313" key="2">
    <source>
        <dbReference type="EMBL" id="REK89177.1"/>
    </source>
</evidence>
<name>A0A371Q367_STRIH</name>
<dbReference type="AlphaFoldDB" id="A0A371Q367"/>
<dbReference type="InterPro" id="IPR007560">
    <property type="entry name" value="Restrct_endonuc_IV_Mrr"/>
</dbReference>
<dbReference type="GO" id="GO:0009307">
    <property type="term" value="P:DNA restriction-modification system"/>
    <property type="evidence" value="ECO:0007669"/>
    <property type="project" value="InterPro"/>
</dbReference>
<organism evidence="2 3">
    <name type="scientific">Streptomyces inhibens</name>
    <dbReference type="NCBI Taxonomy" id="2293571"/>
    <lineage>
        <taxon>Bacteria</taxon>
        <taxon>Bacillati</taxon>
        <taxon>Actinomycetota</taxon>
        <taxon>Actinomycetes</taxon>
        <taxon>Kitasatosporales</taxon>
        <taxon>Streptomycetaceae</taxon>
        <taxon>Streptomyces</taxon>
    </lineage>
</organism>
<feature type="non-terminal residue" evidence="2">
    <location>
        <position position="81"/>
    </location>
</feature>
<evidence type="ECO:0000259" key="1">
    <source>
        <dbReference type="Pfam" id="PF04471"/>
    </source>
</evidence>
<dbReference type="Proteomes" id="UP000262477">
    <property type="component" value="Unassembled WGS sequence"/>
</dbReference>
<keyword evidence="3" id="KW-1185">Reference proteome</keyword>
<dbReference type="GO" id="GO:0015666">
    <property type="term" value="F:restriction endodeoxyribonuclease activity"/>
    <property type="evidence" value="ECO:0007669"/>
    <property type="project" value="TreeGrafter"/>
</dbReference>
<proteinExistence type="predicted"/>
<evidence type="ECO:0000313" key="3">
    <source>
        <dbReference type="Proteomes" id="UP000262477"/>
    </source>
</evidence>
<dbReference type="InterPro" id="IPR011856">
    <property type="entry name" value="tRNA_endonuc-like_dom_sf"/>
</dbReference>
<sequence length="81" mass="8333">MNTQPSKDEGADAIAMNTDPITKGLCIIQAKRTKNVVPFETVSALAGVVEHKRAAKGILVSTAEGAPAVGGVRALKPGHAR</sequence>